<dbReference type="PANTHER" id="PTHR45910">
    <property type="entry name" value="N-ALPHA-ACETYLTRANSFERASE 20"/>
    <property type="match status" value="1"/>
</dbReference>
<comment type="catalytic activity">
    <reaction evidence="16">
        <text>N-terminal L-methionyl-L-glutamyl-[protein] + acetyl-CoA = N-terminal N(alpha)-acetyl-L-methionyl-L-glutamyl-[protein] + CoA + H(+)</text>
        <dbReference type="Rhea" id="RHEA:50488"/>
        <dbReference type="Rhea" id="RHEA-COMP:12696"/>
        <dbReference type="Rhea" id="RHEA-COMP:12697"/>
        <dbReference type="ChEBI" id="CHEBI:15378"/>
        <dbReference type="ChEBI" id="CHEBI:57287"/>
        <dbReference type="ChEBI" id="CHEBI:57288"/>
        <dbReference type="ChEBI" id="CHEBI:133359"/>
        <dbReference type="ChEBI" id="CHEBI:133360"/>
        <dbReference type="EC" id="2.3.1.254"/>
    </reaction>
</comment>
<dbReference type="RefSeq" id="XP_017019202.1">
    <property type="nucleotide sequence ID" value="XM_017163713.3"/>
</dbReference>
<dbReference type="CDD" id="cd04301">
    <property type="entry name" value="NAT_SF"/>
    <property type="match status" value="1"/>
</dbReference>
<evidence type="ECO:0000256" key="14">
    <source>
        <dbReference type="ARBA" id="ARBA00047402"/>
    </source>
</evidence>
<evidence type="ECO:0000256" key="11">
    <source>
        <dbReference type="ARBA" id="ARBA00042743"/>
    </source>
</evidence>
<evidence type="ECO:0000256" key="9">
    <source>
        <dbReference type="ARBA" id="ARBA00042702"/>
    </source>
</evidence>
<evidence type="ECO:0000313" key="19">
    <source>
        <dbReference type="RefSeq" id="XP_017019202.1"/>
    </source>
</evidence>
<name>A0A6P4HT26_DROKI</name>
<evidence type="ECO:0000256" key="3">
    <source>
        <dbReference type="ARBA" id="ARBA00025786"/>
    </source>
</evidence>
<comment type="catalytic activity">
    <reaction evidence="14">
        <text>N-terminal L-methionyl-L-asparaginyl-[protein] + acetyl-CoA = N-terminal N(alpha)-acetyl-L-methionyl-L-asparaginyl-[protein] + CoA + H(+)</text>
        <dbReference type="Rhea" id="RHEA:50484"/>
        <dbReference type="Rhea" id="RHEA-COMP:12694"/>
        <dbReference type="Rhea" id="RHEA-COMP:12695"/>
        <dbReference type="ChEBI" id="CHEBI:15378"/>
        <dbReference type="ChEBI" id="CHEBI:57287"/>
        <dbReference type="ChEBI" id="CHEBI:57288"/>
        <dbReference type="ChEBI" id="CHEBI:133356"/>
        <dbReference type="ChEBI" id="CHEBI:133358"/>
        <dbReference type="EC" id="2.3.1.254"/>
    </reaction>
</comment>
<comment type="subunit">
    <text evidence="4">Component of the N-terminal acetyltransferase B (NatB) complex which is composed of NAA20 and NAA25.</text>
</comment>
<evidence type="ECO:0000259" key="17">
    <source>
        <dbReference type="PROSITE" id="PS51186"/>
    </source>
</evidence>
<dbReference type="GO" id="GO:0031416">
    <property type="term" value="C:NatB complex"/>
    <property type="evidence" value="ECO:0007669"/>
    <property type="project" value="TreeGrafter"/>
</dbReference>
<evidence type="ECO:0000256" key="10">
    <source>
        <dbReference type="ARBA" id="ARBA00042723"/>
    </source>
</evidence>
<organism evidence="18 19">
    <name type="scientific">Drosophila kikkawai</name>
    <name type="common">Fruit fly</name>
    <dbReference type="NCBI Taxonomy" id="30033"/>
    <lineage>
        <taxon>Eukaryota</taxon>
        <taxon>Metazoa</taxon>
        <taxon>Ecdysozoa</taxon>
        <taxon>Arthropoda</taxon>
        <taxon>Hexapoda</taxon>
        <taxon>Insecta</taxon>
        <taxon>Pterygota</taxon>
        <taxon>Neoptera</taxon>
        <taxon>Endopterygota</taxon>
        <taxon>Diptera</taxon>
        <taxon>Brachycera</taxon>
        <taxon>Muscomorpha</taxon>
        <taxon>Ephydroidea</taxon>
        <taxon>Drosophilidae</taxon>
        <taxon>Drosophila</taxon>
        <taxon>Sophophora</taxon>
    </lineage>
</organism>
<evidence type="ECO:0000256" key="12">
    <source>
        <dbReference type="ARBA" id="ARBA00046112"/>
    </source>
</evidence>
<evidence type="ECO:0000256" key="13">
    <source>
        <dbReference type="ARBA" id="ARBA00047385"/>
    </source>
</evidence>
<reference evidence="19" key="2">
    <citation type="submission" date="2025-08" db="UniProtKB">
        <authorList>
            <consortium name="RefSeq"/>
        </authorList>
    </citation>
    <scope>IDENTIFICATION</scope>
    <source>
        <strain evidence="19">14028-0561.14</strain>
        <tissue evidence="19">Whole fly</tissue>
    </source>
</reference>
<comment type="catalytic activity">
    <reaction evidence="13">
        <text>N-terminal L-methionyl-L-aspartyl-[protein] + acetyl-CoA = N-terminal N(alpha)-acetyl-L-methionyl-L-aspartyl-[protein] + CoA + H(+)</text>
        <dbReference type="Rhea" id="RHEA:50480"/>
        <dbReference type="Rhea" id="RHEA-COMP:12692"/>
        <dbReference type="Rhea" id="RHEA-COMP:12693"/>
        <dbReference type="ChEBI" id="CHEBI:15378"/>
        <dbReference type="ChEBI" id="CHEBI:57287"/>
        <dbReference type="ChEBI" id="CHEBI:57288"/>
        <dbReference type="ChEBI" id="CHEBI:133045"/>
        <dbReference type="ChEBI" id="CHEBI:133063"/>
        <dbReference type="EC" id="2.3.1.254"/>
    </reaction>
</comment>
<evidence type="ECO:0000256" key="5">
    <source>
        <dbReference type="ARBA" id="ARBA00039120"/>
    </source>
</evidence>
<keyword evidence="1" id="KW-0808">Transferase</keyword>
<dbReference type="AlphaFoldDB" id="A0A6P4HT26"/>
<evidence type="ECO:0000256" key="16">
    <source>
        <dbReference type="ARBA" id="ARBA00048890"/>
    </source>
</evidence>
<evidence type="ECO:0000256" key="7">
    <source>
        <dbReference type="ARBA" id="ARBA00041220"/>
    </source>
</evidence>
<dbReference type="GO" id="GO:0120518">
    <property type="term" value="F:protein N-terminal-methionine acetyltransferase activity"/>
    <property type="evidence" value="ECO:0007669"/>
    <property type="project" value="UniProtKB-EC"/>
</dbReference>
<comment type="catalytic activity">
    <reaction evidence="15">
        <text>N-terminal L-methionyl-L-glutaminyl-[protein] + acetyl-CoA = N-terminal N(alpha)-acetyl-L-methionyl-L-glutaminyl-[protein] + CoA + H(+)</text>
        <dbReference type="Rhea" id="RHEA:50492"/>
        <dbReference type="Rhea" id="RHEA-COMP:12698"/>
        <dbReference type="Rhea" id="RHEA-COMP:12699"/>
        <dbReference type="ChEBI" id="CHEBI:15378"/>
        <dbReference type="ChEBI" id="CHEBI:57287"/>
        <dbReference type="ChEBI" id="CHEBI:57288"/>
        <dbReference type="ChEBI" id="CHEBI:133361"/>
        <dbReference type="ChEBI" id="CHEBI:133362"/>
        <dbReference type="EC" id="2.3.1.254"/>
    </reaction>
</comment>
<comment type="function">
    <text evidence="12">Catalytic subunit of the NatB complex which catalyzes acetylation of the N-terminal methionine residues of peptides beginning with Met-Asp, Met-Glu, Met-Asn and Met-Gln. Proteins with cell cycle functions are overrepresented in the pool of NatB substrates. Required for maintaining the structure and function of actomyosin fibers and for proper cellular migration.</text>
</comment>
<dbReference type="InterPro" id="IPR000182">
    <property type="entry name" value="GNAT_dom"/>
</dbReference>
<evidence type="ECO:0000256" key="15">
    <source>
        <dbReference type="ARBA" id="ARBA00048177"/>
    </source>
</evidence>
<evidence type="ECO:0000256" key="1">
    <source>
        <dbReference type="ARBA" id="ARBA00022679"/>
    </source>
</evidence>
<evidence type="ECO:0000313" key="18">
    <source>
        <dbReference type="Proteomes" id="UP001652661"/>
    </source>
</evidence>
<protein>
    <recommendedName>
        <fullName evidence="6">N-alpha-acetyltransferase 20</fullName>
        <ecNumber evidence="5">2.3.1.254</ecNumber>
    </recommendedName>
    <alternativeName>
        <fullName evidence="10">Methionine N-acetyltransferase</fullName>
    </alternativeName>
    <alternativeName>
        <fullName evidence="7">N-acetyltransferase 5</fullName>
    </alternativeName>
    <alternativeName>
        <fullName evidence="11">N-terminal acetyltransferase B complex catalytic subunit NAA20</fullName>
    </alternativeName>
    <alternativeName>
        <fullName evidence="9">N-terminal acetyltransferase B complex catalytic subunit NAT5</fullName>
    </alternativeName>
    <alternativeName>
        <fullName evidence="8">NatB catalytic subunit</fullName>
    </alternativeName>
</protein>
<dbReference type="SUPFAM" id="SSF55729">
    <property type="entry name" value="Acyl-CoA N-acyltransferases (Nat)"/>
    <property type="match status" value="1"/>
</dbReference>
<keyword evidence="2" id="KW-0012">Acyltransferase</keyword>
<accession>A0A6P4HT26</accession>
<dbReference type="InterPro" id="IPR051646">
    <property type="entry name" value="NatB_acetyltransferase_subunit"/>
</dbReference>
<evidence type="ECO:0000256" key="8">
    <source>
        <dbReference type="ARBA" id="ARBA00042295"/>
    </source>
</evidence>
<proteinExistence type="inferred from homology"/>
<dbReference type="PROSITE" id="PS51186">
    <property type="entry name" value="GNAT"/>
    <property type="match status" value="1"/>
</dbReference>
<keyword evidence="18" id="KW-1185">Reference proteome</keyword>
<gene>
    <name evidence="19" type="primary">Naa20B</name>
</gene>
<dbReference type="Pfam" id="PF00583">
    <property type="entry name" value="Acetyltransf_1"/>
    <property type="match status" value="1"/>
</dbReference>
<dbReference type="InterPro" id="IPR016181">
    <property type="entry name" value="Acyl_CoA_acyltransferase"/>
</dbReference>
<dbReference type="Proteomes" id="UP001652661">
    <property type="component" value="Chromosome 2L"/>
</dbReference>
<comment type="similarity">
    <text evidence="3">Belongs to the acetyltransferase family. ARD1 subfamily.</text>
</comment>
<feature type="domain" description="N-acetyltransferase" evidence="17">
    <location>
        <begin position="1"/>
        <end position="162"/>
    </location>
</feature>
<sequence>MTTPRLFQLEDMFKFNHIVLDPLVEVYPLPFFLPKILEHPDLVLTAVAPDDRLVGFILGTRIVDSQEPRIIGDGNYQQSACHGHISALAVAHDYRRLGLGTRLMESLRQLLDRYKDPYVDLCVREKNHNAIDLYETLGYVKYRWLPQYYANDHGYDMRLPLASDVERRSLEGITRNKFYSFGNMIFHLLIIFVEGVRQILKSDTR</sequence>
<dbReference type="Gene3D" id="3.40.630.30">
    <property type="match status" value="1"/>
</dbReference>
<dbReference type="EC" id="2.3.1.254" evidence="5"/>
<evidence type="ECO:0000256" key="4">
    <source>
        <dbReference type="ARBA" id="ARBA00038748"/>
    </source>
</evidence>
<dbReference type="PANTHER" id="PTHR45910:SF1">
    <property type="entry name" value="N-ALPHA-ACETYLTRANSFERASE 20"/>
    <property type="match status" value="1"/>
</dbReference>
<dbReference type="OrthoDB" id="47017at2759"/>
<reference evidence="18" key="1">
    <citation type="submission" date="2025-05" db="UniProtKB">
        <authorList>
            <consortium name="RefSeq"/>
        </authorList>
    </citation>
    <scope>NUCLEOTIDE SEQUENCE [LARGE SCALE GENOMIC DNA]</scope>
    <source>
        <strain evidence="18">14028-0561.14</strain>
    </source>
</reference>
<evidence type="ECO:0000256" key="6">
    <source>
        <dbReference type="ARBA" id="ARBA00039529"/>
    </source>
</evidence>
<evidence type="ECO:0000256" key="2">
    <source>
        <dbReference type="ARBA" id="ARBA00023315"/>
    </source>
</evidence>